<evidence type="ECO:0000313" key="1">
    <source>
        <dbReference type="EMBL" id="EHG16019.1"/>
    </source>
</evidence>
<dbReference type="HOGENOM" id="CLU_2603070_0_0_10"/>
<protein>
    <submittedName>
        <fullName evidence="1">Uncharacterized protein</fullName>
    </submittedName>
</protein>
<dbReference type="AlphaFoldDB" id="G6AGI5"/>
<accession>G6AGI5</accession>
<evidence type="ECO:0000313" key="2">
    <source>
        <dbReference type="Proteomes" id="UP000004597"/>
    </source>
</evidence>
<organism evidence="1 2">
    <name type="scientific">Prevotella histicola F0411</name>
    <dbReference type="NCBI Taxonomy" id="857291"/>
    <lineage>
        <taxon>Bacteria</taxon>
        <taxon>Pseudomonadati</taxon>
        <taxon>Bacteroidota</taxon>
        <taxon>Bacteroidia</taxon>
        <taxon>Bacteroidales</taxon>
        <taxon>Prevotellaceae</taxon>
        <taxon>Prevotella</taxon>
    </lineage>
</organism>
<gene>
    <name evidence="1" type="ORF">HMPREF9138_01181</name>
</gene>
<dbReference type="EMBL" id="AFXP01000010">
    <property type="protein sequence ID" value="EHG16019.1"/>
    <property type="molecule type" value="Genomic_DNA"/>
</dbReference>
<proteinExistence type="predicted"/>
<name>G6AGI5_9BACT</name>
<sequence length="79" mass="9368">MCKRACFTTQKGTFYKPLYNLLFINRLQSAKNLIPLYCSLPYSLLFVRYFLNAENTIFFLPLSLHLHVKHNPYTNQHTP</sequence>
<reference evidence="1 2" key="1">
    <citation type="submission" date="2011-10" db="EMBL/GenBank/DDBJ databases">
        <title>The Genome Sequence of Prevotella histicola F0411.</title>
        <authorList>
            <consortium name="The Broad Institute Genome Sequencing Platform"/>
            <person name="Earl A."/>
            <person name="Ward D."/>
            <person name="Feldgarden M."/>
            <person name="Gevers D."/>
            <person name="Izard J."/>
            <person name="Ganesan A."/>
            <person name="Blanton J.M."/>
            <person name="Baranova O.V."/>
            <person name="Tanner A.C."/>
            <person name="Mathney J.M.J."/>
            <person name="Dewhirst F.E."/>
            <person name="Young S.K."/>
            <person name="Zeng Q."/>
            <person name="Gargeya S."/>
            <person name="Fitzgerald M."/>
            <person name="Haas B."/>
            <person name="Abouelleil A."/>
            <person name="Alvarado L."/>
            <person name="Arachchi H.M."/>
            <person name="Berlin A."/>
            <person name="Brown A."/>
            <person name="Chapman S.B."/>
            <person name="Chen Z."/>
            <person name="Dunbar C."/>
            <person name="Freedman E."/>
            <person name="Gearin G."/>
            <person name="Gellesch M."/>
            <person name="Goldberg J."/>
            <person name="Griggs A."/>
            <person name="Gujja S."/>
            <person name="Heiman D."/>
            <person name="Howarth C."/>
            <person name="Larson L."/>
            <person name="Lui A."/>
            <person name="MacDonald P.J.P."/>
            <person name="Montmayeur A."/>
            <person name="Murphy C."/>
            <person name="Neiman D."/>
            <person name="Pearson M."/>
            <person name="Priest M."/>
            <person name="Roberts A."/>
            <person name="Saif S."/>
            <person name="Shea T."/>
            <person name="Shenoy N."/>
            <person name="Sisk P."/>
            <person name="Stolte C."/>
            <person name="Sykes S."/>
            <person name="Wortman J."/>
            <person name="Nusbaum C."/>
            <person name="Birren B."/>
        </authorList>
    </citation>
    <scope>NUCLEOTIDE SEQUENCE [LARGE SCALE GENOMIC DNA]</scope>
    <source>
        <strain evidence="1 2">F0411</strain>
    </source>
</reference>
<comment type="caution">
    <text evidence="1">The sequence shown here is derived from an EMBL/GenBank/DDBJ whole genome shotgun (WGS) entry which is preliminary data.</text>
</comment>
<keyword evidence="2" id="KW-1185">Reference proteome</keyword>
<dbReference type="Proteomes" id="UP000004597">
    <property type="component" value="Unassembled WGS sequence"/>
</dbReference>